<name>A0A3B3I9N5_ORYLA</name>
<sequence length="153" mass="16661">MPCRKEDFLVLERAVNGGSKDVDALISRIGEALQLHGGSPNTVSCLRGLSAGAGGLKPAPGTAASKQQSPGCCVRLRGQRGGTRASPYHIPASHCDDWDHVRPWRKQRFDRDQDEARRLQELLLSGNLIKEAVRRLQDSMTLSCCLTIISVVT</sequence>
<dbReference type="Ensembl" id="ENSORLT00000032134.1">
    <property type="protein sequence ID" value="ENSORLP00000040605.1"/>
    <property type="gene ID" value="ENSORLG00000022367.1"/>
</dbReference>
<proteinExistence type="inferred from homology"/>
<reference evidence="2 3" key="1">
    <citation type="journal article" date="2007" name="Nature">
        <title>The medaka draft genome and insights into vertebrate genome evolution.</title>
        <authorList>
            <person name="Kasahara M."/>
            <person name="Naruse K."/>
            <person name="Sasaki S."/>
            <person name="Nakatani Y."/>
            <person name="Qu W."/>
            <person name="Ahsan B."/>
            <person name="Yamada T."/>
            <person name="Nagayasu Y."/>
            <person name="Doi K."/>
            <person name="Kasai Y."/>
            <person name="Jindo T."/>
            <person name="Kobayashi D."/>
            <person name="Shimada A."/>
            <person name="Toyoda A."/>
            <person name="Kuroki Y."/>
            <person name="Fujiyama A."/>
            <person name="Sasaki T."/>
            <person name="Shimizu A."/>
            <person name="Asakawa S."/>
            <person name="Shimizu N."/>
            <person name="Hashimoto S."/>
            <person name="Yang J."/>
            <person name="Lee Y."/>
            <person name="Matsushima K."/>
            <person name="Sugano S."/>
            <person name="Sakaizumi M."/>
            <person name="Narita T."/>
            <person name="Ohishi K."/>
            <person name="Haga S."/>
            <person name="Ohta F."/>
            <person name="Nomoto H."/>
            <person name="Nogata K."/>
            <person name="Morishita T."/>
            <person name="Endo T."/>
            <person name="Shin-I T."/>
            <person name="Takeda H."/>
            <person name="Morishita S."/>
            <person name="Kohara Y."/>
        </authorList>
    </citation>
    <scope>NUCLEOTIDE SEQUENCE [LARGE SCALE GENOMIC DNA]</scope>
    <source>
        <strain evidence="2 3">Hd-rR</strain>
    </source>
</reference>
<dbReference type="InterPro" id="IPR008014">
    <property type="entry name" value="GSK3-bd"/>
</dbReference>
<dbReference type="Bgee" id="ENSORLG00000022367">
    <property type="expression patterns" value="Expressed in sexually immature organism and 14 other cell types or tissues"/>
</dbReference>
<dbReference type="STRING" id="8090.ENSORLP00000040605"/>
<dbReference type="FunCoup" id="A0A3B3I9N5">
    <property type="interactions" value="93"/>
</dbReference>
<dbReference type="PANTHER" id="PTHR35154:SF3">
    <property type="entry name" value="GBP PROTEIN"/>
    <property type="match status" value="1"/>
</dbReference>
<evidence type="ECO:0000256" key="1">
    <source>
        <dbReference type="ARBA" id="ARBA00010422"/>
    </source>
</evidence>
<evidence type="ECO:0000313" key="2">
    <source>
        <dbReference type="Ensembl" id="ENSORLP00000040605.1"/>
    </source>
</evidence>
<dbReference type="Proteomes" id="UP000001038">
    <property type="component" value="Chromosome 16"/>
</dbReference>
<dbReference type="AlphaFoldDB" id="A0A3B3I9N5"/>
<keyword evidence="3" id="KW-1185">Reference proteome</keyword>
<reference evidence="2" key="3">
    <citation type="submission" date="2025-09" db="UniProtKB">
        <authorList>
            <consortium name="Ensembl"/>
        </authorList>
    </citation>
    <scope>IDENTIFICATION</scope>
    <source>
        <strain evidence="2">Hd-rR</strain>
    </source>
</reference>
<comment type="similarity">
    <text evidence="1">Belongs to the GSK-3-binding protein family.</text>
</comment>
<protein>
    <submittedName>
        <fullName evidence="2">Glycogen synthase kinase binding protein</fullName>
    </submittedName>
</protein>
<dbReference type="Pfam" id="PF05350">
    <property type="entry name" value="GSK-3_bind"/>
    <property type="match status" value="1"/>
</dbReference>
<organism evidence="2 3">
    <name type="scientific">Oryzias latipes</name>
    <name type="common">Japanese rice fish</name>
    <name type="synonym">Japanese killifish</name>
    <dbReference type="NCBI Taxonomy" id="8090"/>
    <lineage>
        <taxon>Eukaryota</taxon>
        <taxon>Metazoa</taxon>
        <taxon>Chordata</taxon>
        <taxon>Craniata</taxon>
        <taxon>Vertebrata</taxon>
        <taxon>Euteleostomi</taxon>
        <taxon>Actinopterygii</taxon>
        <taxon>Neopterygii</taxon>
        <taxon>Teleostei</taxon>
        <taxon>Neoteleostei</taxon>
        <taxon>Acanthomorphata</taxon>
        <taxon>Ovalentaria</taxon>
        <taxon>Atherinomorphae</taxon>
        <taxon>Beloniformes</taxon>
        <taxon>Adrianichthyidae</taxon>
        <taxon>Oryziinae</taxon>
        <taxon>Oryzias</taxon>
    </lineage>
</organism>
<dbReference type="GO" id="GO:0005737">
    <property type="term" value="C:cytoplasm"/>
    <property type="evidence" value="ECO:0000318"/>
    <property type="project" value="GO_Central"/>
</dbReference>
<evidence type="ECO:0000313" key="3">
    <source>
        <dbReference type="Proteomes" id="UP000001038"/>
    </source>
</evidence>
<dbReference type="GeneTree" id="ENSGT00730000112261"/>
<dbReference type="PANTHER" id="PTHR35154">
    <property type="entry name" value="GBP PROTEIN"/>
    <property type="match status" value="1"/>
</dbReference>
<reference evidence="2" key="2">
    <citation type="submission" date="2025-08" db="UniProtKB">
        <authorList>
            <consortium name="Ensembl"/>
        </authorList>
    </citation>
    <scope>IDENTIFICATION</scope>
    <source>
        <strain evidence="2">Hd-rR</strain>
    </source>
</reference>
<dbReference type="InParanoid" id="A0A3B3I9N5"/>
<accession>A0A3B3I9N5</accession>